<gene>
    <name evidence="9" type="ORF">SAMN02745154_00711</name>
</gene>
<dbReference type="InterPro" id="IPR049890">
    <property type="entry name" value="VlpA-F-like_signal"/>
</dbReference>
<evidence type="ECO:0000256" key="5">
    <source>
        <dbReference type="ARBA" id="ARBA00023136"/>
    </source>
</evidence>
<organism evidence="9 10">
    <name type="scientific">Mycoplasmopsis verecunda</name>
    <dbReference type="NCBI Taxonomy" id="171291"/>
    <lineage>
        <taxon>Bacteria</taxon>
        <taxon>Bacillati</taxon>
        <taxon>Mycoplasmatota</taxon>
        <taxon>Mycoplasmoidales</taxon>
        <taxon>Metamycoplasmataceae</taxon>
        <taxon>Mycoplasmopsis</taxon>
    </lineage>
</organism>
<reference evidence="10" key="1">
    <citation type="submission" date="2017-02" db="EMBL/GenBank/DDBJ databases">
        <authorList>
            <person name="Varghese N."/>
            <person name="Submissions S."/>
        </authorList>
    </citation>
    <scope>NUCLEOTIDE SEQUENCE [LARGE SCALE GENOMIC DNA]</scope>
    <source>
        <strain evidence="10">ATCC 27862</strain>
    </source>
</reference>
<keyword evidence="4" id="KW-0677">Repeat</keyword>
<evidence type="ECO:0000256" key="7">
    <source>
        <dbReference type="ARBA" id="ARBA00023288"/>
    </source>
</evidence>
<name>A0A1T4MHU9_9BACT</name>
<dbReference type="STRING" id="171291.SAMN02745154_00711"/>
<keyword evidence="6" id="KW-0564">Palmitate</keyword>
<keyword evidence="7" id="KW-0449">Lipoprotein</keyword>
<feature type="signal peptide" evidence="8">
    <location>
        <begin position="1"/>
        <end position="24"/>
    </location>
</feature>
<comment type="subcellular location">
    <subcellularLocation>
        <location evidence="1">Cell membrane</location>
        <topology evidence="1">Lipid-anchor</topology>
    </subcellularLocation>
</comment>
<keyword evidence="10" id="KW-1185">Reference proteome</keyword>
<sequence>MKKLKSLFMTFTVASLATIPMVAASCDDKEKQPIEAISTELVTRIIDFNNTLKFIPASGVANKKPSEVVPNNFTITSDAKNKDEFTYTINKLVPVELDKDNYLKIEYSITDKINKITINPIYILYTNFNINTTQSESNEK</sequence>
<evidence type="ECO:0000256" key="3">
    <source>
        <dbReference type="ARBA" id="ARBA00022729"/>
    </source>
</evidence>
<dbReference type="NCBIfam" id="NF033817">
    <property type="entry name" value="Mplas_variab_LP"/>
    <property type="match status" value="1"/>
</dbReference>
<evidence type="ECO:0000256" key="1">
    <source>
        <dbReference type="ARBA" id="ARBA00004193"/>
    </source>
</evidence>
<accession>A0A1T4MHU9</accession>
<dbReference type="RefSeq" id="WP_143826151.1">
    <property type="nucleotide sequence ID" value="NZ_CP137850.1"/>
</dbReference>
<dbReference type="Proteomes" id="UP000190389">
    <property type="component" value="Unassembled WGS sequence"/>
</dbReference>
<protein>
    <recommendedName>
        <fullName evidence="11">Lipoprotein</fullName>
    </recommendedName>
</protein>
<dbReference type="EMBL" id="FUXF01000047">
    <property type="protein sequence ID" value="SJZ66660.1"/>
    <property type="molecule type" value="Genomic_DNA"/>
</dbReference>
<proteinExistence type="predicted"/>
<evidence type="ECO:0000256" key="6">
    <source>
        <dbReference type="ARBA" id="ARBA00023139"/>
    </source>
</evidence>
<evidence type="ECO:0000256" key="2">
    <source>
        <dbReference type="ARBA" id="ARBA00022475"/>
    </source>
</evidence>
<dbReference type="AlphaFoldDB" id="A0A1T4MHU9"/>
<dbReference type="GO" id="GO:0005886">
    <property type="term" value="C:plasma membrane"/>
    <property type="evidence" value="ECO:0007669"/>
    <property type="project" value="UniProtKB-SubCell"/>
</dbReference>
<evidence type="ECO:0008006" key="11">
    <source>
        <dbReference type="Google" id="ProtNLM"/>
    </source>
</evidence>
<keyword evidence="3 8" id="KW-0732">Signal</keyword>
<evidence type="ECO:0000313" key="9">
    <source>
        <dbReference type="EMBL" id="SJZ66660.1"/>
    </source>
</evidence>
<dbReference type="PROSITE" id="PS51257">
    <property type="entry name" value="PROKAR_LIPOPROTEIN"/>
    <property type="match status" value="1"/>
</dbReference>
<feature type="chain" id="PRO_5012843323" description="Lipoprotein" evidence="8">
    <location>
        <begin position="25"/>
        <end position="140"/>
    </location>
</feature>
<evidence type="ECO:0000256" key="8">
    <source>
        <dbReference type="SAM" id="SignalP"/>
    </source>
</evidence>
<keyword evidence="5" id="KW-0472">Membrane</keyword>
<keyword evidence="2" id="KW-1003">Cell membrane</keyword>
<evidence type="ECO:0000256" key="4">
    <source>
        <dbReference type="ARBA" id="ARBA00022737"/>
    </source>
</evidence>
<evidence type="ECO:0000313" key="10">
    <source>
        <dbReference type="Proteomes" id="UP000190389"/>
    </source>
</evidence>